<dbReference type="Gene3D" id="2.170.130.10">
    <property type="entry name" value="TonB-dependent receptor, plug domain"/>
    <property type="match status" value="1"/>
</dbReference>
<protein>
    <submittedName>
        <fullName evidence="16">Outer membrane receptor proteins, mostly Fe transport</fullName>
    </submittedName>
</protein>
<evidence type="ECO:0000256" key="3">
    <source>
        <dbReference type="ARBA" id="ARBA00022452"/>
    </source>
</evidence>
<evidence type="ECO:0000313" key="16">
    <source>
        <dbReference type="EMBL" id="SHG43714.1"/>
    </source>
</evidence>
<dbReference type="Proteomes" id="UP000184287">
    <property type="component" value="Unassembled WGS sequence"/>
</dbReference>
<evidence type="ECO:0000256" key="13">
    <source>
        <dbReference type="SAM" id="SignalP"/>
    </source>
</evidence>
<comment type="similarity">
    <text evidence="10 11">Belongs to the TonB-dependent receptor family.</text>
</comment>
<dbReference type="PROSITE" id="PS52016">
    <property type="entry name" value="TONB_DEPENDENT_REC_3"/>
    <property type="match status" value="1"/>
</dbReference>
<keyword evidence="5 13" id="KW-0732">Signal</keyword>
<dbReference type="GO" id="GO:0009279">
    <property type="term" value="C:cell outer membrane"/>
    <property type="evidence" value="ECO:0007669"/>
    <property type="project" value="UniProtKB-SubCell"/>
</dbReference>
<evidence type="ECO:0000256" key="12">
    <source>
        <dbReference type="SAM" id="MobiDB-lite"/>
    </source>
</evidence>
<dbReference type="PANTHER" id="PTHR30069:SF29">
    <property type="entry name" value="HEMOGLOBIN AND HEMOGLOBIN-HAPTOGLOBIN-BINDING PROTEIN 1-RELATED"/>
    <property type="match status" value="1"/>
</dbReference>
<keyword evidence="7 10" id="KW-0472">Membrane</keyword>
<feature type="compositionally biased region" description="Basic and acidic residues" evidence="12">
    <location>
        <begin position="25"/>
        <end position="38"/>
    </location>
</feature>
<evidence type="ECO:0000256" key="8">
    <source>
        <dbReference type="ARBA" id="ARBA00023170"/>
    </source>
</evidence>
<dbReference type="Pfam" id="PF00593">
    <property type="entry name" value="TonB_dep_Rec_b-barrel"/>
    <property type="match status" value="1"/>
</dbReference>
<sequence>MGKPLLNVMGLLILVTACCSALAQERPKKEEEPKKKVSDTSGVRKNNKLKEVNIKAKTVIREFKDSPLPVEMIDLKAVHGQSGNLVELLNRVPGVKLRGDGALGDPININLNGLSGKAIALFKDGIPLSFYGHSFEPSLIPSNMLDRIEVYKGALPVSLGADALGGAINFVSRSPTSTNLEASYELGSFNTHRATINAYLPFKRQGLYLGINAAYTYSDNNYKRDVGWMAGEDKGLILDNTVRSSFRNNRLKAPLAEVYLGVKDKSWADDLRFTILGSQFYKRLPQLPGMPSNGLSDMTAMHTFTNDRTFSQLLKHDKSFFSGKLKVGNVLGYSRIRSTFLDTSIQKYNRFGELQPENGNRGEFFYNGNALQLKYNFYTWRFNVVYDLFPNHQFQLNHIYTHYDRLGTDSLGGLTKNGKLDLYTVPSKYVKHISALGFRSRFWDEKLENLIAVKRYQMKTSGYSTIGRSGSERIVSDSTGTWGWMEGISFRPTPRWVMKASYEYAVRMPDDFEVFGDSYNVKSNFGIKPEKSHNYNFQVQYSSRAKMAGAFNISANYFSRQTNARIMLVRDIPYSYYTNRTVVTSKGLEMDLMYKPFKFLMLSGNGTYMDVKQDLSLEIPGDKPSKLADQPPILANLQLRLMFDNLLQKKSRTEFYGYWNYTHRFNWMNGDAGNLGLFEPYPKDYNPQLFWVPGDRRLGQQNYTAGMIHYLENPKCSISLQVNNLTQQKLYDNFYMERPGRAITVKLRWELSTIK</sequence>
<reference evidence="17" key="1">
    <citation type="submission" date="2016-11" db="EMBL/GenBank/DDBJ databases">
        <authorList>
            <person name="Varghese N."/>
            <person name="Submissions S."/>
        </authorList>
    </citation>
    <scope>NUCLEOTIDE SEQUENCE [LARGE SCALE GENOMIC DNA]</scope>
    <source>
        <strain evidence="17">DSM 16990</strain>
    </source>
</reference>
<evidence type="ECO:0000256" key="4">
    <source>
        <dbReference type="ARBA" id="ARBA00022692"/>
    </source>
</evidence>
<feature type="region of interest" description="Disordered" evidence="12">
    <location>
        <begin position="24"/>
        <end position="43"/>
    </location>
</feature>
<dbReference type="SUPFAM" id="SSF56935">
    <property type="entry name" value="Porins"/>
    <property type="match status" value="1"/>
</dbReference>
<keyword evidence="9 10" id="KW-0998">Cell outer membrane</keyword>
<dbReference type="PANTHER" id="PTHR30069">
    <property type="entry name" value="TONB-DEPENDENT OUTER MEMBRANE RECEPTOR"/>
    <property type="match status" value="1"/>
</dbReference>
<keyword evidence="8 16" id="KW-0675">Receptor</keyword>
<evidence type="ECO:0000259" key="14">
    <source>
        <dbReference type="Pfam" id="PF00593"/>
    </source>
</evidence>
<dbReference type="GO" id="GO:0044718">
    <property type="term" value="P:siderophore transmembrane transport"/>
    <property type="evidence" value="ECO:0007669"/>
    <property type="project" value="TreeGrafter"/>
</dbReference>
<evidence type="ECO:0000313" key="17">
    <source>
        <dbReference type="Proteomes" id="UP000184287"/>
    </source>
</evidence>
<dbReference type="InterPro" id="IPR000531">
    <property type="entry name" value="Beta-barrel_TonB"/>
</dbReference>
<proteinExistence type="inferred from homology"/>
<evidence type="ECO:0000256" key="6">
    <source>
        <dbReference type="ARBA" id="ARBA00023077"/>
    </source>
</evidence>
<dbReference type="AlphaFoldDB" id="A0A1M5JT42"/>
<name>A0A1M5JT42_9SPHI</name>
<evidence type="ECO:0000256" key="2">
    <source>
        <dbReference type="ARBA" id="ARBA00022448"/>
    </source>
</evidence>
<dbReference type="Gene3D" id="2.40.170.20">
    <property type="entry name" value="TonB-dependent receptor, beta-barrel domain"/>
    <property type="match status" value="1"/>
</dbReference>
<dbReference type="PROSITE" id="PS51257">
    <property type="entry name" value="PROKAR_LIPOPROTEIN"/>
    <property type="match status" value="1"/>
</dbReference>
<dbReference type="GO" id="GO:0015344">
    <property type="term" value="F:siderophore uptake transmembrane transporter activity"/>
    <property type="evidence" value="ECO:0007669"/>
    <property type="project" value="TreeGrafter"/>
</dbReference>
<dbReference type="STRING" id="288992.SAMN04488522_105501"/>
<gene>
    <name evidence="16" type="ORF">SAMN04488522_105501</name>
</gene>
<dbReference type="RefSeq" id="WP_073235325.1">
    <property type="nucleotide sequence ID" value="NZ_FQUQ01000005.1"/>
</dbReference>
<keyword evidence="3 10" id="KW-1134">Transmembrane beta strand</keyword>
<keyword evidence="4 10" id="KW-0812">Transmembrane</keyword>
<evidence type="ECO:0000256" key="9">
    <source>
        <dbReference type="ARBA" id="ARBA00023237"/>
    </source>
</evidence>
<evidence type="ECO:0000256" key="11">
    <source>
        <dbReference type="RuleBase" id="RU003357"/>
    </source>
</evidence>
<dbReference type="InterPro" id="IPR039426">
    <property type="entry name" value="TonB-dep_rcpt-like"/>
</dbReference>
<keyword evidence="6 11" id="KW-0798">TonB box</keyword>
<evidence type="ECO:0000256" key="10">
    <source>
        <dbReference type="PROSITE-ProRule" id="PRU01360"/>
    </source>
</evidence>
<dbReference type="OrthoDB" id="9812892at2"/>
<dbReference type="Pfam" id="PF07715">
    <property type="entry name" value="Plug"/>
    <property type="match status" value="1"/>
</dbReference>
<dbReference type="EMBL" id="FQUQ01000005">
    <property type="protein sequence ID" value="SHG43714.1"/>
    <property type="molecule type" value="Genomic_DNA"/>
</dbReference>
<comment type="subcellular location">
    <subcellularLocation>
        <location evidence="1 10">Cell outer membrane</location>
        <topology evidence="1 10">Multi-pass membrane protein</topology>
    </subcellularLocation>
</comment>
<evidence type="ECO:0000256" key="1">
    <source>
        <dbReference type="ARBA" id="ARBA00004571"/>
    </source>
</evidence>
<dbReference type="InterPro" id="IPR012910">
    <property type="entry name" value="Plug_dom"/>
</dbReference>
<organism evidence="16 17">
    <name type="scientific">Pedobacter caeni</name>
    <dbReference type="NCBI Taxonomy" id="288992"/>
    <lineage>
        <taxon>Bacteria</taxon>
        <taxon>Pseudomonadati</taxon>
        <taxon>Bacteroidota</taxon>
        <taxon>Sphingobacteriia</taxon>
        <taxon>Sphingobacteriales</taxon>
        <taxon>Sphingobacteriaceae</taxon>
        <taxon>Pedobacter</taxon>
    </lineage>
</organism>
<feature type="signal peptide" evidence="13">
    <location>
        <begin position="1"/>
        <end position="23"/>
    </location>
</feature>
<accession>A0A1M5JT42</accession>
<dbReference type="InterPro" id="IPR036942">
    <property type="entry name" value="Beta-barrel_TonB_sf"/>
</dbReference>
<evidence type="ECO:0000256" key="7">
    <source>
        <dbReference type="ARBA" id="ARBA00023136"/>
    </source>
</evidence>
<keyword evidence="17" id="KW-1185">Reference proteome</keyword>
<keyword evidence="2 10" id="KW-0813">Transport</keyword>
<feature type="chain" id="PRO_5012025113" evidence="13">
    <location>
        <begin position="24"/>
        <end position="755"/>
    </location>
</feature>
<feature type="domain" description="TonB-dependent receptor plug" evidence="15">
    <location>
        <begin position="64"/>
        <end position="167"/>
    </location>
</feature>
<evidence type="ECO:0000256" key="5">
    <source>
        <dbReference type="ARBA" id="ARBA00022729"/>
    </source>
</evidence>
<feature type="domain" description="TonB-dependent receptor-like beta-barrel" evidence="14">
    <location>
        <begin position="265"/>
        <end position="698"/>
    </location>
</feature>
<dbReference type="InterPro" id="IPR037066">
    <property type="entry name" value="Plug_dom_sf"/>
</dbReference>
<evidence type="ECO:0000259" key="15">
    <source>
        <dbReference type="Pfam" id="PF07715"/>
    </source>
</evidence>